<reference evidence="1" key="1">
    <citation type="submission" date="2020-09" db="EMBL/GenBank/DDBJ databases">
        <title>Comparative genome analyses of four rice-infecting Rhizoctonia solani isolates reveal extensive enrichment of homogalacturonan modification genes.</title>
        <authorList>
            <person name="Lee D.-Y."/>
            <person name="Jeon J."/>
            <person name="Kim K.-T."/>
            <person name="Cheong K."/>
            <person name="Song H."/>
            <person name="Choi G."/>
            <person name="Ko J."/>
            <person name="Opiyo S.O."/>
            <person name="Zuo S."/>
            <person name="Madhav S."/>
            <person name="Lee Y.-H."/>
            <person name="Wang G.-L."/>
        </authorList>
    </citation>
    <scope>NUCLEOTIDE SEQUENCE</scope>
    <source>
        <strain evidence="1">AG1-IA B2</strain>
    </source>
</reference>
<proteinExistence type="predicted"/>
<organism evidence="1 2">
    <name type="scientific">Rhizoctonia solani</name>
    <dbReference type="NCBI Taxonomy" id="456999"/>
    <lineage>
        <taxon>Eukaryota</taxon>
        <taxon>Fungi</taxon>
        <taxon>Dikarya</taxon>
        <taxon>Basidiomycota</taxon>
        <taxon>Agaricomycotina</taxon>
        <taxon>Agaricomycetes</taxon>
        <taxon>Cantharellales</taxon>
        <taxon>Ceratobasidiaceae</taxon>
        <taxon>Rhizoctonia</taxon>
    </lineage>
</organism>
<sequence>MTGPTFYHGWGREEIGAHIAGCPPSCSTVCAHHGVHTLACGFFSFVSVAEAAVNLYRPSLISQRRQLDDCMRQGIECIACDVALGKAAAGALLPVEKLNTVCVPACYTSVSALESQPSDLIPLHPQLKSYRASVATACGTSVVIQGSDATFPITYLADNLLYTYNTTCIKDTQVPPHPIL</sequence>
<gene>
    <name evidence="1" type="ORF">RHS01_09456</name>
</gene>
<dbReference type="EMBL" id="JACYCF010000021">
    <property type="protein sequence ID" value="KAF8750312.1"/>
    <property type="molecule type" value="Genomic_DNA"/>
</dbReference>
<evidence type="ECO:0000313" key="2">
    <source>
        <dbReference type="Proteomes" id="UP000614334"/>
    </source>
</evidence>
<comment type="caution">
    <text evidence="1">The sequence shown here is derived from an EMBL/GenBank/DDBJ whole genome shotgun (WGS) entry which is preliminary data.</text>
</comment>
<evidence type="ECO:0000313" key="1">
    <source>
        <dbReference type="EMBL" id="KAF8750312.1"/>
    </source>
</evidence>
<accession>A0A8H7M3G3</accession>
<name>A0A8H7M3G3_9AGAM</name>
<dbReference type="AlphaFoldDB" id="A0A8H7M3G3"/>
<dbReference type="Proteomes" id="UP000614334">
    <property type="component" value="Unassembled WGS sequence"/>
</dbReference>
<protein>
    <submittedName>
        <fullName evidence="1">Uncharacterized protein</fullName>
    </submittedName>
</protein>